<evidence type="ECO:0000313" key="2">
    <source>
        <dbReference type="Proteomes" id="UP000282876"/>
    </source>
</evidence>
<reference evidence="1 2" key="1">
    <citation type="submission" date="2018-10" db="EMBL/GenBank/DDBJ databases">
        <title>Draft genome sequence of the microsporidian Tubulinosema ratisbonensis.</title>
        <authorList>
            <person name="Polonais V."/>
            <person name="Peyretaillade E."/>
            <person name="Niehus S."/>
            <person name="Wawrzyniak I."/>
            <person name="Franchet A."/>
            <person name="Gaspin C."/>
            <person name="Reichstadt M."/>
            <person name="Belser C."/>
            <person name="Labadie K."/>
            <person name="Delbac F."/>
            <person name="Ferrandon D."/>
        </authorList>
    </citation>
    <scope>NUCLEOTIDE SEQUENCE [LARGE SCALE GENOMIC DNA]</scope>
    <source>
        <strain evidence="1 2">Franzen</strain>
    </source>
</reference>
<keyword evidence="2" id="KW-1185">Reference proteome</keyword>
<comment type="caution">
    <text evidence="1">The sequence shown here is derived from an EMBL/GenBank/DDBJ whole genome shotgun (WGS) entry which is preliminary data.</text>
</comment>
<evidence type="ECO:0000313" key="1">
    <source>
        <dbReference type="EMBL" id="RVD92857.1"/>
    </source>
</evidence>
<accession>A0A437APA8</accession>
<evidence type="ECO:0008006" key="3">
    <source>
        <dbReference type="Google" id="ProtNLM"/>
    </source>
</evidence>
<organism evidence="1 2">
    <name type="scientific">Tubulinosema ratisbonensis</name>
    <dbReference type="NCBI Taxonomy" id="291195"/>
    <lineage>
        <taxon>Eukaryota</taxon>
        <taxon>Fungi</taxon>
        <taxon>Fungi incertae sedis</taxon>
        <taxon>Microsporidia</taxon>
        <taxon>Tubulinosematoidea</taxon>
        <taxon>Tubulinosematidae</taxon>
        <taxon>Tubulinosema</taxon>
    </lineage>
</organism>
<gene>
    <name evidence="1" type="ORF">TUBRATIS_006360</name>
</gene>
<dbReference type="AlphaFoldDB" id="A0A437APA8"/>
<protein>
    <recommendedName>
        <fullName evidence="3">Exocyst complex component Sec6</fullName>
    </recommendedName>
</protein>
<dbReference type="OrthoDB" id="2190258at2759"/>
<sequence>MDKFLPKLIDNIKKKNYSKILYLFSDLKKNTEPMDKKTIKSISDQKEILKLIILNDIQMQIKAKKELIPDMIALIKYLDINFQEQIEKIVINYLIFTYQNMFNEKIIIINSVDEIVKFIQWYEKYVKDLELKYSFMPDYWCVIDVITLLFCGIVDKYLSNLIDSLKNNISKAIEVINIIVKFELNNTRQIICRKNCTQKSNTSNKKTENPLVFADTSAEKTVLENSINLEKPFGEEIIVDEIECCCGNKKILSKRLEMFYENYVDYLCEKLSGIFYNKKETEMQIITCFVHFLNELSRLYYRILYFENEKMFLKFISKCDDQLCHYISQIELINDFKEGIVIANTLLFIEQTMNEFISKFNYLIIEKEKNLNSFTKLRELEKKQLSLLDKEIEKKLKKLSLCLLKSFSVEFIDFLEKEIFLNYFNEITKELSDFVLTSINSTLLLLISKYKLNVERSEHILSEILEIKNFILLKVKKIPFFDVLESFLKIFLVPTDDIENFISNFLFVSNNRFDFSQILKKVYDKKNNAKLYIEYKKQKNELN</sequence>
<dbReference type="VEuPathDB" id="MicrosporidiaDB:TUBRATIS_006360"/>
<dbReference type="EMBL" id="RCSS01000132">
    <property type="protein sequence ID" value="RVD92857.1"/>
    <property type="molecule type" value="Genomic_DNA"/>
</dbReference>
<name>A0A437APA8_9MICR</name>
<proteinExistence type="predicted"/>
<dbReference type="Proteomes" id="UP000282876">
    <property type="component" value="Unassembled WGS sequence"/>
</dbReference>